<dbReference type="Proteomes" id="UP000248798">
    <property type="component" value="Unassembled WGS sequence"/>
</dbReference>
<sequence>MKTVIPDENSMNEIAGRVYEAIDIQRGIEEGNLKTIDDVLKFVKQSSERLSRVLKCSQWIYNDNCCLDVKKTLENKRNRHRAGSGL</sequence>
<dbReference type="AlphaFoldDB" id="A0A328F8Y8"/>
<dbReference type="EMBL" id="QLNI01000032">
    <property type="protein sequence ID" value="RAM01081.1"/>
    <property type="molecule type" value="Genomic_DNA"/>
</dbReference>
<protein>
    <submittedName>
        <fullName evidence="2">Uncharacterized protein</fullName>
    </submittedName>
</protein>
<dbReference type="Proteomes" id="UP000293902">
    <property type="component" value="Chromosome"/>
</dbReference>
<dbReference type="OrthoDB" id="7062601at2"/>
<gene>
    <name evidence="2" type="ORF">DO021_15440</name>
    <name evidence="1" type="ORF">EYB58_11945</name>
</gene>
<reference evidence="2 3" key="1">
    <citation type="submission" date="2018-06" db="EMBL/GenBank/DDBJ databases">
        <title>Complete Genome Sequence of Desulfobacter hydrogenophilus (DSM3380).</title>
        <authorList>
            <person name="Marietou A."/>
            <person name="Schreiber L."/>
            <person name="Marshall I."/>
            <person name="Jorgensen B."/>
        </authorList>
    </citation>
    <scope>NUCLEOTIDE SEQUENCE [LARGE SCALE GENOMIC DNA]</scope>
    <source>
        <strain evidence="2 3">DSM 3380</strain>
    </source>
</reference>
<evidence type="ECO:0000313" key="1">
    <source>
        <dbReference type="EMBL" id="QBH13575.1"/>
    </source>
</evidence>
<keyword evidence="4" id="KW-1185">Reference proteome</keyword>
<evidence type="ECO:0000313" key="4">
    <source>
        <dbReference type="Proteomes" id="UP000293902"/>
    </source>
</evidence>
<proteinExistence type="predicted"/>
<evidence type="ECO:0000313" key="2">
    <source>
        <dbReference type="EMBL" id="RAM01081.1"/>
    </source>
</evidence>
<reference evidence="1 4" key="2">
    <citation type="submission" date="2019-02" db="EMBL/GenBank/DDBJ databases">
        <title>Complete genome sequence of Desulfobacter hydrogenophilus AcRS1.</title>
        <authorList>
            <person name="Marietou A."/>
            <person name="Lund M.B."/>
            <person name="Marshall I.P.G."/>
            <person name="Schreiber L."/>
            <person name="Jorgensen B."/>
        </authorList>
    </citation>
    <scope>NUCLEOTIDE SEQUENCE [LARGE SCALE GENOMIC DNA]</scope>
    <source>
        <strain evidence="1 4">AcRS1</strain>
    </source>
</reference>
<evidence type="ECO:0000313" key="3">
    <source>
        <dbReference type="Proteomes" id="UP000248798"/>
    </source>
</evidence>
<dbReference type="RefSeq" id="WP_111958277.1">
    <property type="nucleotide sequence ID" value="NZ_CP036313.1"/>
</dbReference>
<name>A0A328F8Y8_9BACT</name>
<accession>A0A328F8Y8</accession>
<organism evidence="2 3">
    <name type="scientific">Desulfobacter hydrogenophilus</name>
    <dbReference type="NCBI Taxonomy" id="2291"/>
    <lineage>
        <taxon>Bacteria</taxon>
        <taxon>Pseudomonadati</taxon>
        <taxon>Thermodesulfobacteriota</taxon>
        <taxon>Desulfobacteria</taxon>
        <taxon>Desulfobacterales</taxon>
        <taxon>Desulfobacteraceae</taxon>
        <taxon>Desulfobacter</taxon>
    </lineage>
</organism>
<dbReference type="EMBL" id="CP036313">
    <property type="protein sequence ID" value="QBH13575.1"/>
    <property type="molecule type" value="Genomic_DNA"/>
</dbReference>